<evidence type="ECO:0000313" key="1">
    <source>
        <dbReference type="EMBL" id="CAL5137229.1"/>
    </source>
</evidence>
<comment type="caution">
    <text evidence="1">The sequence shown here is derived from an EMBL/GenBank/DDBJ whole genome shotgun (WGS) entry which is preliminary data.</text>
</comment>
<dbReference type="AlphaFoldDB" id="A0AAV2TJS4"/>
<accession>A0AAV2TJS4</accession>
<dbReference type="InterPro" id="IPR027267">
    <property type="entry name" value="AH/BAR_dom_sf"/>
</dbReference>
<reference evidence="1" key="1">
    <citation type="submission" date="2024-06" db="EMBL/GenBank/DDBJ databases">
        <authorList>
            <person name="Liu X."/>
            <person name="Lenzi L."/>
            <person name="Haldenby T S."/>
            <person name="Uol C."/>
        </authorList>
    </citation>
    <scope>NUCLEOTIDE SEQUENCE</scope>
</reference>
<proteinExistence type="predicted"/>
<protein>
    <submittedName>
        <fullName evidence="1">Uncharacterized protein</fullName>
    </submittedName>
</protein>
<organism evidence="1 2">
    <name type="scientific">Calicophoron daubneyi</name>
    <name type="common">Rumen fluke</name>
    <name type="synonym">Paramphistomum daubneyi</name>
    <dbReference type="NCBI Taxonomy" id="300641"/>
    <lineage>
        <taxon>Eukaryota</taxon>
        <taxon>Metazoa</taxon>
        <taxon>Spiralia</taxon>
        <taxon>Lophotrochozoa</taxon>
        <taxon>Platyhelminthes</taxon>
        <taxon>Trematoda</taxon>
        <taxon>Digenea</taxon>
        <taxon>Plagiorchiida</taxon>
        <taxon>Pronocephalata</taxon>
        <taxon>Paramphistomoidea</taxon>
        <taxon>Paramphistomidae</taxon>
        <taxon>Calicophoron</taxon>
    </lineage>
</organism>
<dbReference type="SUPFAM" id="SSF103657">
    <property type="entry name" value="BAR/IMD domain-like"/>
    <property type="match status" value="1"/>
</dbReference>
<dbReference type="EMBL" id="CAXLJL010000378">
    <property type="protein sequence ID" value="CAL5137229.1"/>
    <property type="molecule type" value="Genomic_DNA"/>
</dbReference>
<name>A0AAV2TJS4_CALDB</name>
<evidence type="ECO:0000313" key="2">
    <source>
        <dbReference type="Proteomes" id="UP001497525"/>
    </source>
</evidence>
<dbReference type="Gene3D" id="1.20.1270.60">
    <property type="entry name" value="Arfaptin homology (AH) domain/BAR domain"/>
    <property type="match status" value="1"/>
</dbReference>
<sequence length="225" mass="25508">MSTVDKGSLFQVLTDQLSDLIAKHRNLFETREEVCRIFDQYDMSSKNTVEILSQVRQLLRDVQPTYDNFQTVNEEHFLGPLKQIAQLLPSISALSSERNGLLNTLGKYAKKRQKLEGMERTGENLAKLGDYTVKIDKANTRLKTIDILMERDLKELGTRTEVFVGRTLKAHLNWRYQSCLATSCSSADIATAICSHAREQDLSLLEGEMEASLAQIRSSPIVRQI</sequence>
<dbReference type="Proteomes" id="UP001497525">
    <property type="component" value="Unassembled WGS sequence"/>
</dbReference>
<gene>
    <name evidence="1" type="ORF">CDAUBV1_LOCUS11483</name>
</gene>